<dbReference type="InterPro" id="IPR041588">
    <property type="entry name" value="Integrase_H2C2"/>
</dbReference>
<feature type="compositionally biased region" description="Low complexity" evidence="1">
    <location>
        <begin position="348"/>
        <end position="370"/>
    </location>
</feature>
<dbReference type="Proteomes" id="UP001152795">
    <property type="component" value="Unassembled WGS sequence"/>
</dbReference>
<organism evidence="2 3">
    <name type="scientific">Paramuricea clavata</name>
    <name type="common">Red gorgonian</name>
    <name type="synonym">Violescent sea-whip</name>
    <dbReference type="NCBI Taxonomy" id="317549"/>
    <lineage>
        <taxon>Eukaryota</taxon>
        <taxon>Metazoa</taxon>
        <taxon>Cnidaria</taxon>
        <taxon>Anthozoa</taxon>
        <taxon>Octocorallia</taxon>
        <taxon>Malacalcyonacea</taxon>
        <taxon>Plexauridae</taxon>
        <taxon>Paramuricea</taxon>
    </lineage>
</organism>
<dbReference type="SUPFAM" id="SSF53098">
    <property type="entry name" value="Ribonuclease H-like"/>
    <property type="match status" value="1"/>
</dbReference>
<dbReference type="OrthoDB" id="8052569at2759"/>
<dbReference type="InterPro" id="IPR012337">
    <property type="entry name" value="RNaseH-like_sf"/>
</dbReference>
<dbReference type="EMBL" id="CACRXK020009965">
    <property type="protein sequence ID" value="CAB4018347.1"/>
    <property type="molecule type" value="Genomic_DNA"/>
</dbReference>
<dbReference type="InterPro" id="IPR001584">
    <property type="entry name" value="Integrase_cat-core"/>
</dbReference>
<name>A0A6S7IKU8_PARCT</name>
<keyword evidence="3" id="KW-1185">Reference proteome</keyword>
<dbReference type="AlphaFoldDB" id="A0A6S7IKU8"/>
<feature type="compositionally biased region" description="Polar residues" evidence="1">
    <location>
        <begin position="322"/>
        <end position="345"/>
    </location>
</feature>
<proteinExistence type="predicted"/>
<gene>
    <name evidence="2" type="ORF">PACLA_8A014353</name>
</gene>
<accession>A0A6S7IKU8</accession>
<feature type="region of interest" description="Disordered" evidence="1">
    <location>
        <begin position="308"/>
        <end position="373"/>
    </location>
</feature>
<dbReference type="PANTHER" id="PTHR37984">
    <property type="entry name" value="PROTEIN CBG26694"/>
    <property type="match status" value="1"/>
</dbReference>
<dbReference type="FunFam" id="1.10.340.70:FF:000001">
    <property type="entry name" value="Retrovirus-related Pol polyprotein from transposon gypsy-like Protein"/>
    <property type="match status" value="1"/>
</dbReference>
<protein>
    <submittedName>
        <fullName evidence="2">Transposon Tf2-9 poly</fullName>
    </submittedName>
</protein>
<evidence type="ECO:0000256" key="1">
    <source>
        <dbReference type="SAM" id="MobiDB-lite"/>
    </source>
</evidence>
<reference evidence="2" key="1">
    <citation type="submission" date="2020-04" db="EMBL/GenBank/DDBJ databases">
        <authorList>
            <person name="Alioto T."/>
            <person name="Alioto T."/>
            <person name="Gomez Garrido J."/>
        </authorList>
    </citation>
    <scope>NUCLEOTIDE SEQUENCE</scope>
    <source>
        <strain evidence="2">A484AB</strain>
    </source>
</reference>
<dbReference type="Gene3D" id="1.10.340.70">
    <property type="match status" value="1"/>
</dbReference>
<dbReference type="GO" id="GO:0015074">
    <property type="term" value="P:DNA integration"/>
    <property type="evidence" value="ECO:0007669"/>
    <property type="project" value="InterPro"/>
</dbReference>
<sequence length="393" mass="45186">MRTDRIVPPQSLRQRIIQSAHKQGHLGVNKTKEMIRRKYWFPGMNTRITDTVQTCFDCQIATDHHHTEPAKMTELPNRPWDVVEADFCGPLPNHKYALVLTDQYSRYPEVEMVTSTSTIPVTKKLKKIFSTHGIPRILQTDNGPPFNGEQFQTFAEEMGFHHKRVTPIHRKAQGQVENFNKLIVKTTKIACEEGIEIESAIYDMLKQTDTPSGNKVNAVQDEVKKNDKTYKQKRKQYHDKRHRVKTHTIKCGDAVLIKREKKRKKYTPYEPYIYVVTSIKGSTIYARRVKDGNVKCRDASKVKPLRTAQLSKANDESASVKVPSSYQATTSRTTFQDTDSSNIRDTTSETIDTTSETTATTSETTTTTSENNLRRSERLKKNTYQGKYKDYIK</sequence>
<evidence type="ECO:0000313" key="3">
    <source>
        <dbReference type="Proteomes" id="UP001152795"/>
    </source>
</evidence>
<evidence type="ECO:0000313" key="2">
    <source>
        <dbReference type="EMBL" id="CAB4018347.1"/>
    </source>
</evidence>
<dbReference type="Pfam" id="PF17921">
    <property type="entry name" value="Integrase_H2C2"/>
    <property type="match status" value="1"/>
</dbReference>
<dbReference type="PROSITE" id="PS50994">
    <property type="entry name" value="INTEGRASE"/>
    <property type="match status" value="1"/>
</dbReference>
<dbReference type="InterPro" id="IPR036397">
    <property type="entry name" value="RNaseH_sf"/>
</dbReference>
<dbReference type="PANTHER" id="PTHR37984:SF11">
    <property type="entry name" value="INTEGRASE CATALYTIC DOMAIN-CONTAINING PROTEIN"/>
    <property type="match status" value="1"/>
</dbReference>
<dbReference type="InterPro" id="IPR050951">
    <property type="entry name" value="Retrovirus_Pol_polyprotein"/>
</dbReference>
<dbReference type="Pfam" id="PF00665">
    <property type="entry name" value="rve"/>
    <property type="match status" value="1"/>
</dbReference>
<dbReference type="Gene3D" id="3.30.420.10">
    <property type="entry name" value="Ribonuclease H-like superfamily/Ribonuclease H"/>
    <property type="match status" value="1"/>
</dbReference>
<comment type="caution">
    <text evidence="2">The sequence shown here is derived from an EMBL/GenBank/DDBJ whole genome shotgun (WGS) entry which is preliminary data.</text>
</comment>
<dbReference type="GO" id="GO:0003676">
    <property type="term" value="F:nucleic acid binding"/>
    <property type="evidence" value="ECO:0007669"/>
    <property type="project" value="InterPro"/>
</dbReference>